<evidence type="ECO:0000256" key="1">
    <source>
        <dbReference type="SAM" id="Phobius"/>
    </source>
</evidence>
<protein>
    <submittedName>
        <fullName evidence="2">Uncharacterized protein</fullName>
    </submittedName>
</protein>
<keyword evidence="1" id="KW-0812">Transmembrane</keyword>
<keyword evidence="1" id="KW-1133">Transmembrane helix</keyword>
<keyword evidence="3" id="KW-1185">Reference proteome</keyword>
<evidence type="ECO:0000313" key="3">
    <source>
        <dbReference type="Proteomes" id="UP001596150"/>
    </source>
</evidence>
<accession>A0ABW0PYM6</accession>
<feature type="transmembrane region" description="Helical" evidence="1">
    <location>
        <begin position="12"/>
        <end position="31"/>
    </location>
</feature>
<comment type="caution">
    <text evidence="2">The sequence shown here is derived from an EMBL/GenBank/DDBJ whole genome shotgun (WGS) entry which is preliminary data.</text>
</comment>
<dbReference type="RefSeq" id="WP_266346459.1">
    <property type="nucleotide sequence ID" value="NZ_JAPKNH010000018.1"/>
</dbReference>
<organism evidence="2 3">
    <name type="scientific">Kaistia terrae</name>
    <dbReference type="NCBI Taxonomy" id="537017"/>
    <lineage>
        <taxon>Bacteria</taxon>
        <taxon>Pseudomonadati</taxon>
        <taxon>Pseudomonadota</taxon>
        <taxon>Alphaproteobacteria</taxon>
        <taxon>Hyphomicrobiales</taxon>
        <taxon>Kaistiaceae</taxon>
        <taxon>Kaistia</taxon>
    </lineage>
</organism>
<sequence length="138" mass="14600">MTDALARWLSEKNYRGIAINFIMLTAVLAVAESAGLFRAVGGAAIGITCIYFLFRAASLTVRSSSITNLYQIALIWIPGVLAICLALTGLYLVTSTEPMTLAYLLGVILFGCELVMLTIAAADLEGVVNAPITPVETA</sequence>
<feature type="transmembrane region" description="Helical" evidence="1">
    <location>
        <begin position="69"/>
        <end position="94"/>
    </location>
</feature>
<dbReference type="EMBL" id="JBHSML010000008">
    <property type="protein sequence ID" value="MFC5517468.1"/>
    <property type="molecule type" value="Genomic_DNA"/>
</dbReference>
<feature type="transmembrane region" description="Helical" evidence="1">
    <location>
        <begin position="37"/>
        <end position="57"/>
    </location>
</feature>
<proteinExistence type="predicted"/>
<dbReference type="Proteomes" id="UP001596150">
    <property type="component" value="Unassembled WGS sequence"/>
</dbReference>
<keyword evidence="1" id="KW-0472">Membrane</keyword>
<feature type="transmembrane region" description="Helical" evidence="1">
    <location>
        <begin position="100"/>
        <end position="122"/>
    </location>
</feature>
<name>A0ABW0PYM6_9HYPH</name>
<evidence type="ECO:0000313" key="2">
    <source>
        <dbReference type="EMBL" id="MFC5517468.1"/>
    </source>
</evidence>
<reference evidence="3" key="1">
    <citation type="journal article" date="2019" name="Int. J. Syst. Evol. Microbiol.">
        <title>The Global Catalogue of Microorganisms (GCM) 10K type strain sequencing project: providing services to taxonomists for standard genome sequencing and annotation.</title>
        <authorList>
            <consortium name="The Broad Institute Genomics Platform"/>
            <consortium name="The Broad Institute Genome Sequencing Center for Infectious Disease"/>
            <person name="Wu L."/>
            <person name="Ma J."/>
        </authorList>
    </citation>
    <scope>NUCLEOTIDE SEQUENCE [LARGE SCALE GENOMIC DNA]</scope>
    <source>
        <strain evidence="3">KACC 12633</strain>
    </source>
</reference>
<gene>
    <name evidence="2" type="ORF">ACFPP9_16910</name>
</gene>